<gene>
    <name evidence="2" type="ORF">ARMOST_15805</name>
</gene>
<evidence type="ECO:0000256" key="1">
    <source>
        <dbReference type="SAM" id="MobiDB-lite"/>
    </source>
</evidence>
<protein>
    <submittedName>
        <fullName evidence="2">Uncharacterized protein</fullName>
    </submittedName>
</protein>
<feature type="region of interest" description="Disordered" evidence="1">
    <location>
        <begin position="251"/>
        <end position="279"/>
    </location>
</feature>
<proteinExistence type="predicted"/>
<reference evidence="3" key="1">
    <citation type="journal article" date="2017" name="Nat. Ecol. Evol.">
        <title>Genome expansion and lineage-specific genetic innovations in the forest pathogenic fungi Armillaria.</title>
        <authorList>
            <person name="Sipos G."/>
            <person name="Prasanna A.N."/>
            <person name="Walter M.C."/>
            <person name="O'Connor E."/>
            <person name="Balint B."/>
            <person name="Krizsan K."/>
            <person name="Kiss B."/>
            <person name="Hess J."/>
            <person name="Varga T."/>
            <person name="Slot J."/>
            <person name="Riley R."/>
            <person name="Boka B."/>
            <person name="Rigling D."/>
            <person name="Barry K."/>
            <person name="Lee J."/>
            <person name="Mihaltcheva S."/>
            <person name="LaButti K."/>
            <person name="Lipzen A."/>
            <person name="Waldron R."/>
            <person name="Moloney N.M."/>
            <person name="Sperisen C."/>
            <person name="Kredics L."/>
            <person name="Vagvoelgyi C."/>
            <person name="Patrignani A."/>
            <person name="Fitzpatrick D."/>
            <person name="Nagy I."/>
            <person name="Doyle S."/>
            <person name="Anderson J.B."/>
            <person name="Grigoriev I.V."/>
            <person name="Gueldener U."/>
            <person name="Muensterkoetter M."/>
            <person name="Nagy L.G."/>
        </authorList>
    </citation>
    <scope>NUCLEOTIDE SEQUENCE [LARGE SCALE GENOMIC DNA]</scope>
    <source>
        <strain evidence="3">C18/9</strain>
    </source>
</reference>
<dbReference type="EMBL" id="FUEG01000017">
    <property type="protein sequence ID" value="SJL12379.1"/>
    <property type="molecule type" value="Genomic_DNA"/>
</dbReference>
<accession>A0A284RUC8</accession>
<keyword evidence="3" id="KW-1185">Reference proteome</keyword>
<feature type="compositionally biased region" description="Low complexity" evidence="1">
    <location>
        <begin position="251"/>
        <end position="269"/>
    </location>
</feature>
<sequence length="297" mass="32919">MAPDSNHDVRKGPEPEHFNLRRIGPYSCATTTTTCVFSHGGHPDLPQASTNIPAWPLKLYAIQVALSLQAHSPSALPASLSKLYNDILPSLDAEVPDPNKLPRSAWPGLLQLAVAKANSSFHFQLECEDHIVQLVKGDRAPAPPPPSERSEEISPEWYDIVYSTLLRGDVELRDESRDTELELYVWAYMFHVADDRGTIWRSFRQEMYQLTKFFFAASLPSSYAESPGWFSRGALTAASLASTFTAATSVEENEPPLLSSSSSNEPTSSHAADFDDEAALNRPFRRRNVATRDSIDV</sequence>
<organism evidence="2 3">
    <name type="scientific">Armillaria ostoyae</name>
    <name type="common">Armillaria root rot fungus</name>
    <dbReference type="NCBI Taxonomy" id="47428"/>
    <lineage>
        <taxon>Eukaryota</taxon>
        <taxon>Fungi</taxon>
        <taxon>Dikarya</taxon>
        <taxon>Basidiomycota</taxon>
        <taxon>Agaricomycotina</taxon>
        <taxon>Agaricomycetes</taxon>
        <taxon>Agaricomycetidae</taxon>
        <taxon>Agaricales</taxon>
        <taxon>Marasmiineae</taxon>
        <taxon>Physalacriaceae</taxon>
        <taxon>Armillaria</taxon>
    </lineage>
</organism>
<evidence type="ECO:0000313" key="3">
    <source>
        <dbReference type="Proteomes" id="UP000219338"/>
    </source>
</evidence>
<dbReference type="AlphaFoldDB" id="A0A284RUC8"/>
<dbReference type="Proteomes" id="UP000219338">
    <property type="component" value="Unassembled WGS sequence"/>
</dbReference>
<evidence type="ECO:0000313" key="2">
    <source>
        <dbReference type="EMBL" id="SJL12379.1"/>
    </source>
</evidence>
<name>A0A284RUC8_ARMOS</name>